<dbReference type="CDD" id="cd06207">
    <property type="entry name" value="CyPoR_like"/>
    <property type="match status" value="1"/>
</dbReference>
<keyword evidence="9" id="KW-0521">NADP</keyword>
<dbReference type="Gene3D" id="3.40.50.920">
    <property type="match status" value="1"/>
</dbReference>
<comment type="caution">
    <text evidence="15">The sequence shown here is derived from an EMBL/GenBank/DDBJ whole genome shotgun (WGS) entry which is preliminary data.</text>
</comment>
<dbReference type="Gene3D" id="3.40.50.80">
    <property type="entry name" value="Nucleotide-binding domain of ferredoxin-NADP reductase (FNR) module"/>
    <property type="match status" value="1"/>
</dbReference>
<evidence type="ECO:0000256" key="5">
    <source>
        <dbReference type="ARBA" id="ARBA00022448"/>
    </source>
</evidence>
<dbReference type="GO" id="GO:0005829">
    <property type="term" value="C:cytosol"/>
    <property type="evidence" value="ECO:0007669"/>
    <property type="project" value="TreeGrafter"/>
</dbReference>
<evidence type="ECO:0000256" key="7">
    <source>
        <dbReference type="ARBA" id="ARBA00022643"/>
    </source>
</evidence>
<dbReference type="GO" id="GO:0010181">
    <property type="term" value="F:FMN binding"/>
    <property type="evidence" value="ECO:0007669"/>
    <property type="project" value="TreeGrafter"/>
</dbReference>
<dbReference type="PANTHER" id="PTHR19384">
    <property type="entry name" value="NITRIC OXIDE SYNTHASE-RELATED"/>
    <property type="match status" value="1"/>
</dbReference>
<keyword evidence="11" id="KW-0560">Oxidoreductase</keyword>
<evidence type="ECO:0000256" key="8">
    <source>
        <dbReference type="ARBA" id="ARBA00022827"/>
    </source>
</evidence>
<protein>
    <recommendedName>
        <fullName evidence="4">assimilatory sulfite reductase (NADPH)</fullName>
        <ecNumber evidence="4">1.8.1.2</ecNumber>
    </recommendedName>
</protein>
<dbReference type="OrthoDB" id="1856718at2759"/>
<dbReference type="InterPro" id="IPR001433">
    <property type="entry name" value="OxRdtase_FAD/NAD-bd"/>
</dbReference>
<evidence type="ECO:0000256" key="2">
    <source>
        <dbReference type="ARBA" id="ARBA00001974"/>
    </source>
</evidence>
<dbReference type="InterPro" id="IPR029061">
    <property type="entry name" value="THDP-binding"/>
</dbReference>
<dbReference type="InterPro" id="IPR017938">
    <property type="entry name" value="Riboflavin_synthase-like_b-brl"/>
</dbReference>
<dbReference type="Gene3D" id="3.40.50.970">
    <property type="match status" value="1"/>
</dbReference>
<proteinExistence type="predicted"/>
<evidence type="ECO:0000313" key="15">
    <source>
        <dbReference type="EMBL" id="KOS13350.1"/>
    </source>
</evidence>
<dbReference type="InterPro" id="IPR017927">
    <property type="entry name" value="FAD-bd_FR_type"/>
</dbReference>
<evidence type="ECO:0000256" key="4">
    <source>
        <dbReference type="ARBA" id="ARBA00012604"/>
    </source>
</evidence>
<dbReference type="Proteomes" id="UP000037751">
    <property type="component" value="Unassembled WGS sequence"/>
</dbReference>
<name>A0A0M8MTA9_9BASI</name>
<dbReference type="SUPFAM" id="SSF52343">
    <property type="entry name" value="Ferredoxin reductase-like, C-terminal NADP-linked domain"/>
    <property type="match status" value="1"/>
</dbReference>
<evidence type="ECO:0000256" key="11">
    <source>
        <dbReference type="ARBA" id="ARBA00023002"/>
    </source>
</evidence>
<dbReference type="InterPro" id="IPR009014">
    <property type="entry name" value="Transketo_C/PFOR_II"/>
</dbReference>
<dbReference type="VEuPathDB" id="FungiDB:Malapachy_0211"/>
<organism evidence="15 16">
    <name type="scientific">Malassezia pachydermatis</name>
    <dbReference type="NCBI Taxonomy" id="77020"/>
    <lineage>
        <taxon>Eukaryota</taxon>
        <taxon>Fungi</taxon>
        <taxon>Dikarya</taxon>
        <taxon>Basidiomycota</taxon>
        <taxon>Ustilaginomycotina</taxon>
        <taxon>Malasseziomycetes</taxon>
        <taxon>Malasseziales</taxon>
        <taxon>Malasseziaceae</taxon>
        <taxon>Malassezia</taxon>
    </lineage>
</organism>
<dbReference type="InterPro" id="IPR001709">
    <property type="entry name" value="Flavoprot_Pyr_Nucl_cyt_Rdtase"/>
</dbReference>
<evidence type="ECO:0000256" key="9">
    <source>
        <dbReference type="ARBA" id="ARBA00022857"/>
    </source>
</evidence>
<keyword evidence="10" id="KW-0249">Electron transport</keyword>
<comment type="cofactor">
    <cofactor evidence="2">
        <name>FAD</name>
        <dbReference type="ChEBI" id="CHEBI:57692"/>
    </cofactor>
</comment>
<dbReference type="InterPro" id="IPR002869">
    <property type="entry name" value="Pyrv_flavodox_OxRed_cen"/>
</dbReference>
<evidence type="ECO:0000256" key="10">
    <source>
        <dbReference type="ARBA" id="ARBA00022982"/>
    </source>
</evidence>
<comment type="cofactor">
    <cofactor evidence="1">
        <name>FMN</name>
        <dbReference type="ChEBI" id="CHEBI:58210"/>
    </cofactor>
</comment>
<reference evidence="15 16" key="1">
    <citation type="submission" date="2015-07" db="EMBL/GenBank/DDBJ databases">
        <title>Draft Genome Sequence of Malassezia furfur CBS1878 and Malassezia pachydermatis CBS1879.</title>
        <authorList>
            <person name="Triana S."/>
            <person name="Ohm R."/>
            <person name="Gonzalez A."/>
            <person name="DeCock H."/>
            <person name="Restrepo S."/>
            <person name="Celis A."/>
        </authorList>
    </citation>
    <scope>NUCLEOTIDE SEQUENCE [LARGE SCALE GENOMIC DNA]</scope>
    <source>
        <strain evidence="15 16">CBS 1879</strain>
    </source>
</reference>
<evidence type="ECO:0000259" key="14">
    <source>
        <dbReference type="PROSITE" id="PS51384"/>
    </source>
</evidence>
<dbReference type="AlphaFoldDB" id="A0A0M8MTA9"/>
<dbReference type="GO" id="GO:0050660">
    <property type="term" value="F:flavin adenine dinucleotide binding"/>
    <property type="evidence" value="ECO:0007669"/>
    <property type="project" value="TreeGrafter"/>
</dbReference>
<keyword evidence="16" id="KW-1185">Reference proteome</keyword>
<accession>A0A0M8MTA9</accession>
<keyword evidence="6" id="KW-0285">Flavoprotein</keyword>
<evidence type="ECO:0000256" key="1">
    <source>
        <dbReference type="ARBA" id="ARBA00001917"/>
    </source>
</evidence>
<comment type="pathway">
    <text evidence="3">Sulfur metabolism; hydrogen sulfide biosynthesis; hydrogen sulfide from sulfite (NADPH route): step 1/1.</text>
</comment>
<dbReference type="EC" id="1.8.1.2" evidence="4"/>
<dbReference type="Gene3D" id="1.20.990.10">
    <property type="entry name" value="NADPH-cytochrome p450 Reductase, Chain A, domain 3"/>
    <property type="match status" value="1"/>
</dbReference>
<evidence type="ECO:0000256" key="3">
    <source>
        <dbReference type="ARBA" id="ARBA00004774"/>
    </source>
</evidence>
<dbReference type="PANTHER" id="PTHR19384:SF109">
    <property type="entry name" value="SULFITE REDUCTASE [NADPH] FLAVOPROTEIN COMPONENT"/>
    <property type="match status" value="1"/>
</dbReference>
<comment type="catalytic activity">
    <reaction evidence="12">
        <text>hydrogen sulfide + 3 NADP(+) + 3 H2O = sulfite + 3 NADPH + 4 H(+)</text>
        <dbReference type="Rhea" id="RHEA:13801"/>
        <dbReference type="ChEBI" id="CHEBI:15377"/>
        <dbReference type="ChEBI" id="CHEBI:15378"/>
        <dbReference type="ChEBI" id="CHEBI:17359"/>
        <dbReference type="ChEBI" id="CHEBI:29919"/>
        <dbReference type="ChEBI" id="CHEBI:57783"/>
        <dbReference type="ChEBI" id="CHEBI:58349"/>
        <dbReference type="EC" id="1.8.1.2"/>
    </reaction>
</comment>
<dbReference type="SUPFAM" id="SSF63380">
    <property type="entry name" value="Riboflavin synthase domain-like"/>
    <property type="match status" value="1"/>
</dbReference>
<dbReference type="Pfam" id="PF00175">
    <property type="entry name" value="NAD_binding_1"/>
    <property type="match status" value="1"/>
</dbReference>
<dbReference type="GeneID" id="28726617"/>
<feature type="domain" description="FAD-binding FR-type" evidence="14">
    <location>
        <begin position="773"/>
        <end position="1004"/>
    </location>
</feature>
<gene>
    <name evidence="15" type="ORF">Malapachy_0211</name>
</gene>
<evidence type="ECO:0000256" key="12">
    <source>
        <dbReference type="ARBA" id="ARBA00052219"/>
    </source>
</evidence>
<dbReference type="PRINTS" id="PR00371">
    <property type="entry name" value="FPNCR"/>
</dbReference>
<evidence type="ECO:0000256" key="6">
    <source>
        <dbReference type="ARBA" id="ARBA00022630"/>
    </source>
</evidence>
<comment type="function">
    <text evidence="13">This enzyme catalyzes the 6-electron reduction of sulfite to sulfide. This is one of several activities required for the biosynthesis of L-cysteine from sulfate.</text>
</comment>
<sequence length="1170" mass="125092">MASSNSSALHSAALVAGGAVVGTSLFTLARSLMSGKALTKVSSAPSSGKSAAAGALAGATSASSHPLRATTLQPSEDAVDDKSGLFVAPKSTVDATYNTCGVMGVPYSPRSKQPLVKSKDTHVDLGFGEAVPATSVDMLTLDQAVLATSLLAIEALAFANSGTIFTYESATTGFGQACEAQAQEPSAPRVLAMQTRAGAGQAIAGYLAGEGSADQPAGQQATVSVLTNAQGLLAMGPALATIDTKNTDLVLHVSGASQATSDDLSVTNDYASTLSTAAMLGDLGFEVLISSTRQEAVEVAHYAYTRKDKKPLIHIFDGAFAGAEVGTVTPPSGATPEALAYTGPSSPETVLVMPNGSISARARAMLLMLPSATRSKLGIIAVRALRPWDGKALCAKIPSSAKTVRVVEEAFSPLGGALYADVLEASLSGACGEKTLAVQSVVLAPGQELSVPDWYALLQAAVSSSRSLCLSEVLAKSDATQVASIDLLKLTGSHLYTFFGTDEGCTSTAAPLLASALHDNRTQGVRALSRFDNFAAGGAVRADVVYSERQGAEIPIDMLAREGQSNVVIVSEPVTLLRRHAVLSALRENGTVVFLANGWTPEDVDASLCADDKKLLAAKKARVFVVDPQASVQSLTSALADAHKGKNEAPSATDLAPSVLLASVAQAESSLASLVSKASWASDKVWQNVMYDAVKTVPVPDTWAAAESATPEEAEKAAKRATQWSYNSTRAHTDMLASTKEVQRASWAMAAWQLLFREAYASDEHALRPDLPEKTYNIKVSVNKRLTPLEYDRYLFHMELDTTGTDLKYEVGEALGVHGWNDDEEVAQFIAWSGYNPDEVVFAPSVLCPGTMESRTVFQTLQQNLDIFGKPPKSFFEALGKAVKSKDEARWLRFISSAEGSSTFKKLSESETVTYVDVLHMFPSAQVDMNWLIKHVEPIKPRHYSIASAQVAVGNSVHLLIVTVDWKTPHGSPRYGQCTRYLSRLRPGTKVTVSLKPSVMKLPPLSTQPIIMAGLGTGAAPFRAFLQYRAYEKAQGKEIGPMYYYFGSRHRAMEYMYGEELEAYLADGVLTHLGLAFSRDQKKKVYIQHKIVEDGKQLTEYLVPELAKENQGKDLEGMKGLFTLCGPVWPVPDIQEALVTAFIEHGWSREQAEEKINELKEEERYVLEVY</sequence>
<dbReference type="Gene3D" id="3.40.920.10">
    <property type="entry name" value="Pyruvate-ferredoxin oxidoreductase, PFOR, domain III"/>
    <property type="match status" value="1"/>
</dbReference>
<dbReference type="Pfam" id="PF00667">
    <property type="entry name" value="FAD_binding_1"/>
    <property type="match status" value="1"/>
</dbReference>
<keyword evidence="7" id="KW-0288">FMN</keyword>
<dbReference type="SUPFAM" id="SSF53323">
    <property type="entry name" value="Pyruvate-ferredoxin oxidoreductase, PFOR, domain III"/>
    <property type="match status" value="1"/>
</dbReference>
<dbReference type="FunFam" id="1.20.990.10:FF:000010">
    <property type="entry name" value="Sulfite reductase [NADPH] flavoprotein component"/>
    <property type="match status" value="1"/>
</dbReference>
<dbReference type="SUPFAM" id="SSF52922">
    <property type="entry name" value="TK C-terminal domain-like"/>
    <property type="match status" value="1"/>
</dbReference>
<evidence type="ECO:0000256" key="13">
    <source>
        <dbReference type="ARBA" id="ARBA00059320"/>
    </source>
</evidence>
<keyword evidence="5" id="KW-0813">Transport</keyword>
<keyword evidence="8" id="KW-0274">FAD</keyword>
<dbReference type="InterPro" id="IPR039261">
    <property type="entry name" value="FNR_nucleotide-bd"/>
</dbReference>
<dbReference type="EMBL" id="LGAV01000006">
    <property type="protein sequence ID" value="KOS13350.1"/>
    <property type="molecule type" value="Genomic_DNA"/>
</dbReference>
<dbReference type="RefSeq" id="XP_017990982.1">
    <property type="nucleotide sequence ID" value="XM_018134742.1"/>
</dbReference>
<dbReference type="InterPro" id="IPR003097">
    <property type="entry name" value="CysJ-like_FAD-binding"/>
</dbReference>
<evidence type="ECO:0000313" key="16">
    <source>
        <dbReference type="Proteomes" id="UP000037751"/>
    </source>
</evidence>
<dbReference type="Gene3D" id="2.40.30.10">
    <property type="entry name" value="Translation factors"/>
    <property type="match status" value="1"/>
</dbReference>
<dbReference type="SUPFAM" id="SSF52518">
    <property type="entry name" value="Thiamin diphosphate-binding fold (THDP-binding)"/>
    <property type="match status" value="1"/>
</dbReference>
<dbReference type="PROSITE" id="PS51384">
    <property type="entry name" value="FAD_FR"/>
    <property type="match status" value="1"/>
</dbReference>
<dbReference type="GO" id="GO:0004783">
    <property type="term" value="F:sulfite reductase (NADPH) activity"/>
    <property type="evidence" value="ECO:0007669"/>
    <property type="project" value="UniProtKB-EC"/>
</dbReference>
<dbReference type="STRING" id="77020.A0A0M8MTA9"/>
<dbReference type="InterPro" id="IPR023173">
    <property type="entry name" value="NADPH_Cyt_P450_Rdtase_alpha"/>
</dbReference>